<dbReference type="EMBL" id="JAIWYP010000016">
    <property type="protein sequence ID" value="KAH3698543.1"/>
    <property type="molecule type" value="Genomic_DNA"/>
</dbReference>
<dbReference type="EMBL" id="JAIWYP010000001">
    <property type="protein sequence ID" value="KAH3894336.1"/>
    <property type="molecule type" value="Genomic_DNA"/>
</dbReference>
<protein>
    <submittedName>
        <fullName evidence="2">Uncharacterized protein</fullName>
    </submittedName>
</protein>
<reference evidence="2" key="1">
    <citation type="journal article" date="2019" name="bioRxiv">
        <title>The Genome of the Zebra Mussel, Dreissena polymorpha: A Resource for Invasive Species Research.</title>
        <authorList>
            <person name="McCartney M.A."/>
            <person name="Auch B."/>
            <person name="Kono T."/>
            <person name="Mallez S."/>
            <person name="Zhang Y."/>
            <person name="Obille A."/>
            <person name="Becker A."/>
            <person name="Abrahante J.E."/>
            <person name="Garbe J."/>
            <person name="Badalamenti J.P."/>
            <person name="Herman A."/>
            <person name="Mangelson H."/>
            <person name="Liachko I."/>
            <person name="Sullivan S."/>
            <person name="Sone E.D."/>
            <person name="Koren S."/>
            <person name="Silverstein K.A.T."/>
            <person name="Beckman K.B."/>
            <person name="Gohl D.M."/>
        </authorList>
    </citation>
    <scope>NUCLEOTIDE SEQUENCE</scope>
    <source>
        <strain evidence="2">Duluth1</strain>
        <tissue evidence="2">Whole animal</tissue>
    </source>
</reference>
<dbReference type="AlphaFoldDB" id="A0A9D4NGN8"/>
<organism evidence="2 3">
    <name type="scientific">Dreissena polymorpha</name>
    <name type="common">Zebra mussel</name>
    <name type="synonym">Mytilus polymorpha</name>
    <dbReference type="NCBI Taxonomy" id="45954"/>
    <lineage>
        <taxon>Eukaryota</taxon>
        <taxon>Metazoa</taxon>
        <taxon>Spiralia</taxon>
        <taxon>Lophotrochozoa</taxon>
        <taxon>Mollusca</taxon>
        <taxon>Bivalvia</taxon>
        <taxon>Autobranchia</taxon>
        <taxon>Heteroconchia</taxon>
        <taxon>Euheterodonta</taxon>
        <taxon>Imparidentia</taxon>
        <taxon>Neoheterodontei</taxon>
        <taxon>Myida</taxon>
        <taxon>Dreissenoidea</taxon>
        <taxon>Dreissenidae</taxon>
        <taxon>Dreissena</taxon>
    </lineage>
</organism>
<evidence type="ECO:0000313" key="3">
    <source>
        <dbReference type="Proteomes" id="UP000828390"/>
    </source>
</evidence>
<sequence length="50" mass="5504">MVWTRAFGLLGPRTPFCHIISISWSLPVQATDDGPDTCRLKLCAIFALQG</sequence>
<reference evidence="2" key="2">
    <citation type="submission" date="2020-11" db="EMBL/GenBank/DDBJ databases">
        <authorList>
            <person name="McCartney M.A."/>
            <person name="Auch B."/>
            <person name="Kono T."/>
            <person name="Mallez S."/>
            <person name="Becker A."/>
            <person name="Gohl D.M."/>
            <person name="Silverstein K.A.T."/>
            <person name="Koren S."/>
            <person name="Bechman K.B."/>
            <person name="Herman A."/>
            <person name="Abrahante J.E."/>
            <person name="Garbe J."/>
        </authorList>
    </citation>
    <scope>NUCLEOTIDE SEQUENCE</scope>
    <source>
        <strain evidence="2">Duluth1</strain>
        <tissue evidence="2">Whole animal</tissue>
    </source>
</reference>
<dbReference type="Proteomes" id="UP000828390">
    <property type="component" value="Unassembled WGS sequence"/>
</dbReference>
<comment type="caution">
    <text evidence="2">The sequence shown here is derived from an EMBL/GenBank/DDBJ whole genome shotgun (WGS) entry which is preliminary data.</text>
</comment>
<gene>
    <name evidence="2" type="ORF">DPMN_018492</name>
    <name evidence="1" type="ORF">DPMN_086072</name>
</gene>
<proteinExistence type="predicted"/>
<evidence type="ECO:0000313" key="1">
    <source>
        <dbReference type="EMBL" id="KAH3698543.1"/>
    </source>
</evidence>
<name>A0A9D4NGN8_DREPO</name>
<evidence type="ECO:0000313" key="2">
    <source>
        <dbReference type="EMBL" id="KAH3894336.1"/>
    </source>
</evidence>
<keyword evidence="3" id="KW-1185">Reference proteome</keyword>
<accession>A0A9D4NGN8</accession>